<proteinExistence type="predicted"/>
<evidence type="ECO:0000313" key="1">
    <source>
        <dbReference type="EMBL" id="EYC18365.1"/>
    </source>
</evidence>
<reference evidence="2" key="1">
    <citation type="journal article" date="2015" name="Nat. Genet.">
        <title>The genome and transcriptome of the zoonotic hookworm Ancylostoma ceylanicum identify infection-specific gene families.</title>
        <authorList>
            <person name="Schwarz E.M."/>
            <person name="Hu Y."/>
            <person name="Antoshechkin I."/>
            <person name="Miller M.M."/>
            <person name="Sternberg P.W."/>
            <person name="Aroian R.V."/>
        </authorList>
    </citation>
    <scope>NUCLEOTIDE SEQUENCE</scope>
    <source>
        <strain evidence="2">HY135</strain>
    </source>
</reference>
<dbReference type="EMBL" id="JARK01001364">
    <property type="protein sequence ID" value="EYC18365.1"/>
    <property type="molecule type" value="Genomic_DNA"/>
</dbReference>
<organism evidence="1 2">
    <name type="scientific">Ancylostoma ceylanicum</name>
    <dbReference type="NCBI Taxonomy" id="53326"/>
    <lineage>
        <taxon>Eukaryota</taxon>
        <taxon>Metazoa</taxon>
        <taxon>Ecdysozoa</taxon>
        <taxon>Nematoda</taxon>
        <taxon>Chromadorea</taxon>
        <taxon>Rhabditida</taxon>
        <taxon>Rhabditina</taxon>
        <taxon>Rhabditomorpha</taxon>
        <taxon>Strongyloidea</taxon>
        <taxon>Ancylostomatidae</taxon>
        <taxon>Ancylostomatinae</taxon>
        <taxon>Ancylostoma</taxon>
    </lineage>
</organism>
<protein>
    <submittedName>
        <fullName evidence="1">Uncharacterized protein</fullName>
    </submittedName>
</protein>
<sequence length="85" mass="9661">MTYRILSLKGSVSPRFACWRYPWILDLLAMLSSKICGKRHESDENPVFWRVHGAVPPPRQLTLLTGHATSGLAQCSMLHMEYCTV</sequence>
<dbReference type="AlphaFoldDB" id="A0A016UT27"/>
<gene>
    <name evidence="1" type="primary">Acey_s0028.g1820</name>
    <name evidence="1" type="ORF">Y032_0028g1820</name>
</gene>
<accession>A0A016UT27</accession>
<name>A0A016UT27_9BILA</name>
<dbReference type="Proteomes" id="UP000024635">
    <property type="component" value="Unassembled WGS sequence"/>
</dbReference>
<comment type="caution">
    <text evidence="1">The sequence shown here is derived from an EMBL/GenBank/DDBJ whole genome shotgun (WGS) entry which is preliminary data.</text>
</comment>
<keyword evidence="2" id="KW-1185">Reference proteome</keyword>
<evidence type="ECO:0000313" key="2">
    <source>
        <dbReference type="Proteomes" id="UP000024635"/>
    </source>
</evidence>